<evidence type="ECO:0000313" key="5">
    <source>
        <dbReference type="EMBL" id="MBF4161284.1"/>
    </source>
</evidence>
<evidence type="ECO:0000256" key="2">
    <source>
        <dbReference type="ARBA" id="ARBA00023002"/>
    </source>
</evidence>
<keyword evidence="2" id="KW-0560">Oxidoreductase</keyword>
<comment type="caution">
    <text evidence="5">The sequence shown here is derived from an EMBL/GenBank/DDBJ whole genome shotgun (WGS) entry which is preliminary data.</text>
</comment>
<evidence type="ECO:0000259" key="4">
    <source>
        <dbReference type="Pfam" id="PF00881"/>
    </source>
</evidence>
<reference evidence="5" key="1">
    <citation type="submission" date="2020-11" db="EMBL/GenBank/DDBJ databases">
        <title>Nocardioides sp. CBS4Y-1, whole genome shotgun sequence.</title>
        <authorList>
            <person name="Tuo L."/>
        </authorList>
    </citation>
    <scope>NUCLEOTIDE SEQUENCE</scope>
    <source>
        <strain evidence="5">CBS4Y-1</strain>
    </source>
</reference>
<dbReference type="RefSeq" id="WP_194502524.1">
    <property type="nucleotide sequence ID" value="NZ_JADIVZ010000002.1"/>
</dbReference>
<evidence type="ECO:0000256" key="1">
    <source>
        <dbReference type="ARBA" id="ARBA00007118"/>
    </source>
</evidence>
<evidence type="ECO:0000313" key="6">
    <source>
        <dbReference type="Proteomes" id="UP000656804"/>
    </source>
</evidence>
<dbReference type="AlphaFoldDB" id="A0A930V128"/>
<feature type="region of interest" description="Disordered" evidence="3">
    <location>
        <begin position="178"/>
        <end position="209"/>
    </location>
</feature>
<proteinExistence type="inferred from homology"/>
<dbReference type="Pfam" id="PF00881">
    <property type="entry name" value="Nitroreductase"/>
    <property type="match status" value="1"/>
</dbReference>
<dbReference type="InterPro" id="IPR029479">
    <property type="entry name" value="Nitroreductase"/>
</dbReference>
<accession>A0A930V128</accession>
<protein>
    <submittedName>
        <fullName evidence="5">Nitroreductase family protein</fullName>
    </submittedName>
</protein>
<dbReference type="InterPro" id="IPR000415">
    <property type="entry name" value="Nitroreductase-like"/>
</dbReference>
<keyword evidence="6" id="KW-1185">Reference proteome</keyword>
<dbReference type="PANTHER" id="PTHR43673:SF10">
    <property type="entry name" value="NADH DEHYDROGENASE_NAD(P)H NITROREDUCTASE XCC3605-RELATED"/>
    <property type="match status" value="1"/>
</dbReference>
<feature type="domain" description="Nitroreductase" evidence="4">
    <location>
        <begin position="7"/>
        <end position="179"/>
    </location>
</feature>
<evidence type="ECO:0000256" key="3">
    <source>
        <dbReference type="SAM" id="MobiDB-lite"/>
    </source>
</evidence>
<dbReference type="SUPFAM" id="SSF55469">
    <property type="entry name" value="FMN-dependent nitroreductase-like"/>
    <property type="match status" value="1"/>
</dbReference>
<comment type="similarity">
    <text evidence="1">Belongs to the nitroreductase family.</text>
</comment>
<dbReference type="CDD" id="cd02062">
    <property type="entry name" value="Nitro_FMN_reductase"/>
    <property type="match status" value="1"/>
</dbReference>
<sequence length="209" mass="23084">MEFRDVVRQRRMVRDYTDEPVAAHVVTRAFEHATRAPNAGFTQGWAFVLLDTTDAVRGYWTTTAGPDRVADPDRWLAGMMRAPVVIVPCSSRAAYLERYDAPDKASTRARNDAPAGEPWTVPYWHMDAAMAALLILQTAVDEGLGACFFGIPPHRETALREHLGLPPDVDPIGAITLGHPAPAAPRAGSPRRRSRRPLDDVVHRSAWQA</sequence>
<dbReference type="PANTHER" id="PTHR43673">
    <property type="entry name" value="NAD(P)H NITROREDUCTASE YDGI-RELATED"/>
    <property type="match status" value="1"/>
</dbReference>
<dbReference type="GO" id="GO:0016491">
    <property type="term" value="F:oxidoreductase activity"/>
    <property type="evidence" value="ECO:0007669"/>
    <property type="project" value="UniProtKB-KW"/>
</dbReference>
<organism evidence="5 6">
    <name type="scientific">Nocardioides acrostichi</name>
    <dbReference type="NCBI Taxonomy" id="2784339"/>
    <lineage>
        <taxon>Bacteria</taxon>
        <taxon>Bacillati</taxon>
        <taxon>Actinomycetota</taxon>
        <taxon>Actinomycetes</taxon>
        <taxon>Propionibacteriales</taxon>
        <taxon>Nocardioidaceae</taxon>
        <taxon>Nocardioides</taxon>
    </lineage>
</organism>
<name>A0A930V128_9ACTN</name>
<dbReference type="Proteomes" id="UP000656804">
    <property type="component" value="Unassembled WGS sequence"/>
</dbReference>
<dbReference type="EMBL" id="JADIVZ010000002">
    <property type="protein sequence ID" value="MBF4161284.1"/>
    <property type="molecule type" value="Genomic_DNA"/>
</dbReference>
<gene>
    <name evidence="5" type="ORF">ISG29_06240</name>
</gene>
<dbReference type="Gene3D" id="3.40.109.10">
    <property type="entry name" value="NADH Oxidase"/>
    <property type="match status" value="1"/>
</dbReference>